<dbReference type="SUPFAM" id="SSF51735">
    <property type="entry name" value="NAD(P)-binding Rossmann-fold domains"/>
    <property type="match status" value="1"/>
</dbReference>
<protein>
    <recommendedName>
        <fullName evidence="3">NAD-dependent epimerase/dehydratase domain-containing protein</fullName>
    </recommendedName>
</protein>
<keyword evidence="1" id="KW-0560">Oxidoreductase</keyword>
<feature type="domain" description="NAD-dependent epimerase/dehydratase" evidence="3">
    <location>
        <begin position="10"/>
        <end position="263"/>
    </location>
</feature>
<evidence type="ECO:0000259" key="3">
    <source>
        <dbReference type="Pfam" id="PF01370"/>
    </source>
</evidence>
<keyword evidence="5" id="KW-1185">Reference proteome</keyword>
<dbReference type="EMBL" id="JAKNSF020000002">
    <property type="protein sequence ID" value="KAK7741229.1"/>
    <property type="molecule type" value="Genomic_DNA"/>
</dbReference>
<name>A0ABR1PN86_DIAER</name>
<dbReference type="PANTHER" id="PTHR10366:SF564">
    <property type="entry name" value="STEROL-4-ALPHA-CARBOXYLATE 3-DEHYDROGENASE, DECARBOXYLATING"/>
    <property type="match status" value="1"/>
</dbReference>
<comment type="caution">
    <text evidence="4">The sequence shown here is derived from an EMBL/GenBank/DDBJ whole genome shotgun (WGS) entry which is preliminary data.</text>
</comment>
<dbReference type="InterPro" id="IPR050425">
    <property type="entry name" value="NAD(P)_dehydrat-like"/>
</dbReference>
<evidence type="ECO:0000313" key="5">
    <source>
        <dbReference type="Proteomes" id="UP001430848"/>
    </source>
</evidence>
<dbReference type="CDD" id="cd05227">
    <property type="entry name" value="AR_SDR_e"/>
    <property type="match status" value="1"/>
</dbReference>
<dbReference type="PANTHER" id="PTHR10366">
    <property type="entry name" value="NAD DEPENDENT EPIMERASE/DEHYDRATASE"/>
    <property type="match status" value="1"/>
</dbReference>
<dbReference type="InterPro" id="IPR001509">
    <property type="entry name" value="Epimerase_deHydtase"/>
</dbReference>
<evidence type="ECO:0000313" key="4">
    <source>
        <dbReference type="EMBL" id="KAK7741229.1"/>
    </source>
</evidence>
<reference evidence="4 5" key="1">
    <citation type="submission" date="2024-02" db="EMBL/GenBank/DDBJ databases">
        <title>De novo assembly and annotation of 12 fungi associated with fruit tree decline syndrome in Ontario, Canada.</title>
        <authorList>
            <person name="Sulman M."/>
            <person name="Ellouze W."/>
            <person name="Ilyukhin E."/>
        </authorList>
    </citation>
    <scope>NUCLEOTIDE SEQUENCE [LARGE SCALE GENOMIC DNA]</scope>
    <source>
        <strain evidence="4 5">M169</strain>
    </source>
</reference>
<evidence type="ECO:0000256" key="2">
    <source>
        <dbReference type="ARBA" id="ARBA00023445"/>
    </source>
</evidence>
<sequence>MSSPSEQTLLVTGANGFVAGHIIKVALEKGYKVKGAVRTDSSVAQLKATFPTYSSQLSTTIVPDITNVESFKDAFGQDVTVVIHTASPFVLTIKDARRDLLDPAINGAVTVLKATAKYGTSVRRVVTTASFASNLDLLAGKRPGHTYTEQDWNPMTYDEATTADPTAAYCASKALAERSQWDWMAANGPVGFDLVALCPAWVFGPHVAPPSRGLKGLNQSSAALWGMVGRDELPPMDFMGFVDARDNALAHVAALETPEAGGERFILAQHFDYQSVADAVRESIPELRERIPAGSPGAGWKELETGAVYSIDSSKAQRVLGVKYTPFGVSMKDSFLELLEAEKMTA</sequence>
<organism evidence="4 5">
    <name type="scientific">Diaporthe eres</name>
    <name type="common">Phomopsis oblonga</name>
    <dbReference type="NCBI Taxonomy" id="83184"/>
    <lineage>
        <taxon>Eukaryota</taxon>
        <taxon>Fungi</taxon>
        <taxon>Dikarya</taxon>
        <taxon>Ascomycota</taxon>
        <taxon>Pezizomycotina</taxon>
        <taxon>Sordariomycetes</taxon>
        <taxon>Sordariomycetidae</taxon>
        <taxon>Diaporthales</taxon>
        <taxon>Diaporthaceae</taxon>
        <taxon>Diaporthe</taxon>
        <taxon>Diaporthe eres species complex</taxon>
    </lineage>
</organism>
<comment type="similarity">
    <text evidence="2">Belongs to the NAD(P)-dependent epimerase/dehydratase family. Dihydroflavonol-4-reductase subfamily.</text>
</comment>
<dbReference type="Gene3D" id="3.40.50.720">
    <property type="entry name" value="NAD(P)-binding Rossmann-like Domain"/>
    <property type="match status" value="1"/>
</dbReference>
<gene>
    <name evidence="4" type="ORF">SLS63_000782</name>
</gene>
<dbReference type="Pfam" id="PF01370">
    <property type="entry name" value="Epimerase"/>
    <property type="match status" value="1"/>
</dbReference>
<dbReference type="Proteomes" id="UP001430848">
    <property type="component" value="Unassembled WGS sequence"/>
</dbReference>
<dbReference type="InterPro" id="IPR036291">
    <property type="entry name" value="NAD(P)-bd_dom_sf"/>
</dbReference>
<evidence type="ECO:0000256" key="1">
    <source>
        <dbReference type="ARBA" id="ARBA00023002"/>
    </source>
</evidence>
<accession>A0ABR1PN86</accession>
<proteinExistence type="inferred from homology"/>